<protein>
    <submittedName>
        <fullName evidence="1">Uncharacterized protein</fullName>
    </submittedName>
</protein>
<proteinExistence type="predicted"/>
<evidence type="ECO:0000313" key="1">
    <source>
        <dbReference type="EMBL" id="MBE9663485.1"/>
    </source>
</evidence>
<reference evidence="1" key="1">
    <citation type="submission" date="2020-10" db="EMBL/GenBank/DDBJ databases">
        <title>Mucilaginibacter mali sp. nov., isolated from rhizosphere soil of apple orchard.</title>
        <authorList>
            <person name="Lee J.-S."/>
            <person name="Kim H.S."/>
            <person name="Kim J.-S."/>
        </authorList>
    </citation>
    <scope>NUCLEOTIDE SEQUENCE</scope>
    <source>
        <strain evidence="1">KCTC 22746</strain>
    </source>
</reference>
<gene>
    <name evidence="1" type="ORF">IRJ16_16475</name>
</gene>
<keyword evidence="2" id="KW-1185">Reference proteome</keyword>
<name>A0A929PYI7_9SPHI</name>
<dbReference type="EMBL" id="JADFFL010000006">
    <property type="protein sequence ID" value="MBE9663485.1"/>
    <property type="molecule type" value="Genomic_DNA"/>
</dbReference>
<sequence length="201" mass="22389">MRTLLPLLLLLLWSGMTIAQKLPYQRIDSLDKRPVLTVNGKVADPLSIYTLDKMDFRDIKWLNPAKAMEKFGKEDGKYGAVEIQMNAQADVLSWNQLLKNFYFTKAPDGAVGRVALGIGASLNVNAPNLLMSSASMIWSVGINSPYVGEAGPRVNINSPYYGFPAKEVGKFDDDIKFILLIYEEEMEKRNKVAASKEVVRG</sequence>
<accession>A0A929PYI7</accession>
<comment type="caution">
    <text evidence="1">The sequence shown here is derived from an EMBL/GenBank/DDBJ whole genome shotgun (WGS) entry which is preliminary data.</text>
</comment>
<organism evidence="1 2">
    <name type="scientific">Mucilaginibacter myungsuensis</name>
    <dbReference type="NCBI Taxonomy" id="649104"/>
    <lineage>
        <taxon>Bacteria</taxon>
        <taxon>Pseudomonadati</taxon>
        <taxon>Bacteroidota</taxon>
        <taxon>Sphingobacteriia</taxon>
        <taxon>Sphingobacteriales</taxon>
        <taxon>Sphingobacteriaceae</taxon>
        <taxon>Mucilaginibacter</taxon>
    </lineage>
</organism>
<dbReference type="AlphaFoldDB" id="A0A929PYI7"/>
<evidence type="ECO:0000313" key="2">
    <source>
        <dbReference type="Proteomes" id="UP000622475"/>
    </source>
</evidence>
<dbReference type="Proteomes" id="UP000622475">
    <property type="component" value="Unassembled WGS sequence"/>
</dbReference>
<dbReference type="RefSeq" id="WP_194112715.1">
    <property type="nucleotide sequence ID" value="NZ_JADFFL010000006.1"/>
</dbReference>